<proteinExistence type="predicted"/>
<protein>
    <submittedName>
        <fullName evidence="1">Uncharacterized protein</fullName>
    </submittedName>
</protein>
<sequence>MSSFAPTLLTKHLATVQALIKNLLIIAVDHCADYEKALWGAFPPLKMLVSIEAVYDTISAWVPLNLEPAAAALSLTAIPHTTPVAAPLSHHRQPPPRSAAAVTKLKGKGKAAHQSRRKAKAPSASLEPASAPTAPPSETSSPTLTDGPSFSIKTAKVPVADTFLGPHLQAFYDFGRADDEEWVVDAIVGHDWRGNAVMFHVRWALGDYTWEPIEHLDEVQALDQYLELQGVAEWRQLPRGSARDAATPKSRRRR</sequence>
<dbReference type="Proteomes" id="UP000814033">
    <property type="component" value="Unassembled WGS sequence"/>
</dbReference>
<reference evidence="1" key="2">
    <citation type="journal article" date="2022" name="New Phytol.">
        <title>Evolutionary transition to the ectomycorrhizal habit in the genomes of a hyperdiverse lineage of mushroom-forming fungi.</title>
        <authorList>
            <person name="Looney B."/>
            <person name="Miyauchi S."/>
            <person name="Morin E."/>
            <person name="Drula E."/>
            <person name="Courty P.E."/>
            <person name="Kohler A."/>
            <person name="Kuo A."/>
            <person name="LaButti K."/>
            <person name="Pangilinan J."/>
            <person name="Lipzen A."/>
            <person name="Riley R."/>
            <person name="Andreopoulos W."/>
            <person name="He G."/>
            <person name="Johnson J."/>
            <person name="Nolan M."/>
            <person name="Tritt A."/>
            <person name="Barry K.W."/>
            <person name="Grigoriev I.V."/>
            <person name="Nagy L.G."/>
            <person name="Hibbett D."/>
            <person name="Henrissat B."/>
            <person name="Matheny P.B."/>
            <person name="Labbe J."/>
            <person name="Martin F.M."/>
        </authorList>
    </citation>
    <scope>NUCLEOTIDE SEQUENCE</scope>
    <source>
        <strain evidence="1">FP105234-sp</strain>
    </source>
</reference>
<comment type="caution">
    <text evidence="1">The sequence shown here is derived from an EMBL/GenBank/DDBJ whole genome shotgun (WGS) entry which is preliminary data.</text>
</comment>
<name>A0ACB8R605_9AGAM</name>
<gene>
    <name evidence="1" type="ORF">FA95DRAFT_1612878</name>
</gene>
<evidence type="ECO:0000313" key="1">
    <source>
        <dbReference type="EMBL" id="KAI0039066.1"/>
    </source>
</evidence>
<accession>A0ACB8R605</accession>
<organism evidence="1 2">
    <name type="scientific">Auriscalpium vulgare</name>
    <dbReference type="NCBI Taxonomy" id="40419"/>
    <lineage>
        <taxon>Eukaryota</taxon>
        <taxon>Fungi</taxon>
        <taxon>Dikarya</taxon>
        <taxon>Basidiomycota</taxon>
        <taxon>Agaricomycotina</taxon>
        <taxon>Agaricomycetes</taxon>
        <taxon>Russulales</taxon>
        <taxon>Auriscalpiaceae</taxon>
        <taxon>Auriscalpium</taxon>
    </lineage>
</organism>
<reference evidence="1" key="1">
    <citation type="submission" date="2021-02" db="EMBL/GenBank/DDBJ databases">
        <authorList>
            <consortium name="DOE Joint Genome Institute"/>
            <person name="Ahrendt S."/>
            <person name="Looney B.P."/>
            <person name="Miyauchi S."/>
            <person name="Morin E."/>
            <person name="Drula E."/>
            <person name="Courty P.E."/>
            <person name="Chicoki N."/>
            <person name="Fauchery L."/>
            <person name="Kohler A."/>
            <person name="Kuo A."/>
            <person name="Labutti K."/>
            <person name="Pangilinan J."/>
            <person name="Lipzen A."/>
            <person name="Riley R."/>
            <person name="Andreopoulos W."/>
            <person name="He G."/>
            <person name="Johnson J."/>
            <person name="Barry K.W."/>
            <person name="Grigoriev I.V."/>
            <person name="Nagy L."/>
            <person name="Hibbett D."/>
            <person name="Henrissat B."/>
            <person name="Matheny P.B."/>
            <person name="Labbe J."/>
            <person name="Martin F."/>
        </authorList>
    </citation>
    <scope>NUCLEOTIDE SEQUENCE</scope>
    <source>
        <strain evidence="1">FP105234-sp</strain>
    </source>
</reference>
<evidence type="ECO:0000313" key="2">
    <source>
        <dbReference type="Proteomes" id="UP000814033"/>
    </source>
</evidence>
<dbReference type="EMBL" id="MU276362">
    <property type="protein sequence ID" value="KAI0039066.1"/>
    <property type="molecule type" value="Genomic_DNA"/>
</dbReference>
<keyword evidence="2" id="KW-1185">Reference proteome</keyword>